<accession>A0AAE1U6W7</accession>
<dbReference type="AlphaFoldDB" id="A0AAE1U6W7"/>
<dbReference type="Proteomes" id="UP001292094">
    <property type="component" value="Unassembled WGS sequence"/>
</dbReference>
<feature type="region of interest" description="Disordered" evidence="1">
    <location>
        <begin position="1"/>
        <end position="63"/>
    </location>
</feature>
<dbReference type="EMBL" id="JAWZYT010001662">
    <property type="protein sequence ID" value="KAK4310206.1"/>
    <property type="molecule type" value="Genomic_DNA"/>
</dbReference>
<feature type="compositionally biased region" description="Basic and acidic residues" evidence="1">
    <location>
        <begin position="28"/>
        <end position="45"/>
    </location>
</feature>
<reference evidence="2" key="1">
    <citation type="submission" date="2023-11" db="EMBL/GenBank/DDBJ databases">
        <title>Genome assemblies of two species of porcelain crab, Petrolisthes cinctipes and Petrolisthes manimaculis (Anomura: Porcellanidae).</title>
        <authorList>
            <person name="Angst P."/>
        </authorList>
    </citation>
    <scope>NUCLEOTIDE SEQUENCE</scope>
    <source>
        <strain evidence="2">PB745_02</strain>
        <tissue evidence="2">Gill</tissue>
    </source>
</reference>
<evidence type="ECO:0000256" key="1">
    <source>
        <dbReference type="SAM" id="MobiDB-lite"/>
    </source>
</evidence>
<name>A0AAE1U6W7_9EUCA</name>
<feature type="compositionally biased region" description="Basic and acidic residues" evidence="1">
    <location>
        <begin position="54"/>
        <end position="63"/>
    </location>
</feature>
<protein>
    <submittedName>
        <fullName evidence="2">Uncharacterized protein</fullName>
    </submittedName>
</protein>
<organism evidence="2 3">
    <name type="scientific">Petrolisthes manimaculis</name>
    <dbReference type="NCBI Taxonomy" id="1843537"/>
    <lineage>
        <taxon>Eukaryota</taxon>
        <taxon>Metazoa</taxon>
        <taxon>Ecdysozoa</taxon>
        <taxon>Arthropoda</taxon>
        <taxon>Crustacea</taxon>
        <taxon>Multicrustacea</taxon>
        <taxon>Malacostraca</taxon>
        <taxon>Eumalacostraca</taxon>
        <taxon>Eucarida</taxon>
        <taxon>Decapoda</taxon>
        <taxon>Pleocyemata</taxon>
        <taxon>Anomura</taxon>
        <taxon>Galatheoidea</taxon>
        <taxon>Porcellanidae</taxon>
        <taxon>Petrolisthes</taxon>
    </lineage>
</organism>
<comment type="caution">
    <text evidence="2">The sequence shown here is derived from an EMBL/GenBank/DDBJ whole genome shotgun (WGS) entry which is preliminary data.</text>
</comment>
<proteinExistence type="predicted"/>
<feature type="compositionally biased region" description="Basic and acidic residues" evidence="1">
    <location>
        <begin position="1"/>
        <end position="22"/>
    </location>
</feature>
<evidence type="ECO:0000313" key="3">
    <source>
        <dbReference type="Proteomes" id="UP001292094"/>
    </source>
</evidence>
<evidence type="ECO:0000313" key="2">
    <source>
        <dbReference type="EMBL" id="KAK4310206.1"/>
    </source>
</evidence>
<keyword evidence="3" id="KW-1185">Reference proteome</keyword>
<sequence length="133" mass="15462">MKTWREGRREEEEGNKWREGGRGGDQVEGGREEGREEEEGKKWREAGAGGVGEGVREEGNKWRESGVGMKVGVVEGVREEKTKRSERRQRGGYRIDSMETWKVFEEIWGKKKFGEEEEERKEGKEDNEKDGRI</sequence>
<feature type="region of interest" description="Disordered" evidence="1">
    <location>
        <begin position="112"/>
        <end position="133"/>
    </location>
</feature>
<gene>
    <name evidence="2" type="ORF">Pmani_018213</name>
</gene>